<keyword evidence="4" id="KW-0812">Transmembrane</keyword>
<protein>
    <recommendedName>
        <fullName evidence="7">Mce-associated membrane protein</fullName>
    </recommendedName>
</protein>
<evidence type="ECO:0000313" key="6">
    <source>
        <dbReference type="Proteomes" id="UP000535543"/>
    </source>
</evidence>
<comment type="subcellular location">
    <subcellularLocation>
        <location evidence="1">Membrane</location>
    </subcellularLocation>
</comment>
<feature type="region of interest" description="Disordered" evidence="3">
    <location>
        <begin position="1"/>
        <end position="57"/>
    </location>
</feature>
<dbReference type="GO" id="GO:0016020">
    <property type="term" value="C:membrane"/>
    <property type="evidence" value="ECO:0007669"/>
    <property type="project" value="UniProtKB-SubCell"/>
</dbReference>
<feature type="transmembrane region" description="Helical" evidence="4">
    <location>
        <begin position="79"/>
        <end position="106"/>
    </location>
</feature>
<proteinExistence type="predicted"/>
<evidence type="ECO:0008006" key="7">
    <source>
        <dbReference type="Google" id="ProtNLM"/>
    </source>
</evidence>
<keyword evidence="6" id="KW-1185">Reference proteome</keyword>
<feature type="compositionally biased region" description="Basic and acidic residues" evidence="3">
    <location>
        <begin position="39"/>
        <end position="52"/>
    </location>
</feature>
<gene>
    <name evidence="5" type="ORF">FGL95_10130</name>
</gene>
<keyword evidence="2 4" id="KW-0472">Membrane</keyword>
<keyword evidence="4" id="KW-1133">Transmembrane helix</keyword>
<dbReference type="RefSeq" id="WP_169586227.1">
    <property type="nucleotide sequence ID" value="NZ_VCQU01000003.1"/>
</dbReference>
<organism evidence="5 6">
    <name type="scientific">Antrihabitans stalactiti</name>
    <dbReference type="NCBI Taxonomy" id="2584121"/>
    <lineage>
        <taxon>Bacteria</taxon>
        <taxon>Bacillati</taxon>
        <taxon>Actinomycetota</taxon>
        <taxon>Actinomycetes</taxon>
        <taxon>Mycobacteriales</taxon>
        <taxon>Nocardiaceae</taxon>
        <taxon>Antrihabitans</taxon>
    </lineage>
</organism>
<reference evidence="5 6" key="2">
    <citation type="submission" date="2020-06" db="EMBL/GenBank/DDBJ databases">
        <title>Antribacter stalactiti gen. nov., sp. nov., a new member of the family Nacardiaceae isolated from a cave.</title>
        <authorList>
            <person name="Kim I.S."/>
        </authorList>
    </citation>
    <scope>NUCLEOTIDE SEQUENCE [LARGE SCALE GENOMIC DNA]</scope>
    <source>
        <strain evidence="5 6">YC2-7</strain>
    </source>
</reference>
<dbReference type="Proteomes" id="UP000535543">
    <property type="component" value="Unassembled WGS sequence"/>
</dbReference>
<dbReference type="AlphaFoldDB" id="A0A848KCV4"/>
<reference evidence="5 6" key="1">
    <citation type="submission" date="2019-05" db="EMBL/GenBank/DDBJ databases">
        <authorList>
            <person name="Lee S.D."/>
        </authorList>
    </citation>
    <scope>NUCLEOTIDE SEQUENCE [LARGE SCALE GENOMIC DNA]</scope>
    <source>
        <strain evidence="5 6">YC2-7</strain>
    </source>
</reference>
<name>A0A848KCV4_9NOCA</name>
<evidence type="ECO:0000313" key="5">
    <source>
        <dbReference type="EMBL" id="NMN95388.1"/>
    </source>
</evidence>
<sequence>MGPKDEARKEDSADETKESTAATDKATEESTAPDAETVTLDKPEAEEAETKTVKAVKTAKAKKLVPKPAAKKPTEKPSWLLPALGAGAALAALLVVLLIANMFWVLPFLNGKSDRLADEREEARNAACEYANKLGSYTFNDIDGYINGVLDVSTGKFKESFTADSAKFRDGFTQIKAVSKLTKASCAVESSDDGHYKVILVMTLAATSIATDNKEQRQTVPPFVLELEKTDGRWLISSLDSPYLVPDSADAMTPGVPSAPADTPAPAPAPEPPAPAPGG</sequence>
<dbReference type="EMBL" id="VCQU01000003">
    <property type="protein sequence ID" value="NMN95388.1"/>
    <property type="molecule type" value="Genomic_DNA"/>
</dbReference>
<dbReference type="PANTHER" id="PTHR37042:SF4">
    <property type="entry name" value="OUTER MEMBRANE PROTEIN RV1973"/>
    <property type="match status" value="1"/>
</dbReference>
<comment type="caution">
    <text evidence="5">The sequence shown here is derived from an EMBL/GenBank/DDBJ whole genome shotgun (WGS) entry which is preliminary data.</text>
</comment>
<accession>A0A848KCV4</accession>
<feature type="compositionally biased region" description="Basic and acidic residues" evidence="3">
    <location>
        <begin position="1"/>
        <end position="18"/>
    </location>
</feature>
<evidence type="ECO:0000256" key="1">
    <source>
        <dbReference type="ARBA" id="ARBA00004370"/>
    </source>
</evidence>
<feature type="region of interest" description="Disordered" evidence="3">
    <location>
        <begin position="246"/>
        <end position="279"/>
    </location>
</feature>
<evidence type="ECO:0000256" key="3">
    <source>
        <dbReference type="SAM" id="MobiDB-lite"/>
    </source>
</evidence>
<dbReference type="PANTHER" id="PTHR37042">
    <property type="entry name" value="OUTER MEMBRANE PROTEIN RV1973"/>
    <property type="match status" value="1"/>
</dbReference>
<feature type="compositionally biased region" description="Pro residues" evidence="3">
    <location>
        <begin position="263"/>
        <end position="279"/>
    </location>
</feature>
<evidence type="ECO:0000256" key="2">
    <source>
        <dbReference type="ARBA" id="ARBA00023136"/>
    </source>
</evidence>
<evidence type="ECO:0000256" key="4">
    <source>
        <dbReference type="SAM" id="Phobius"/>
    </source>
</evidence>